<dbReference type="InterPro" id="IPR029016">
    <property type="entry name" value="GAF-like_dom_sf"/>
</dbReference>
<dbReference type="PROSITE" id="PS50113">
    <property type="entry name" value="PAC"/>
    <property type="match status" value="2"/>
</dbReference>
<comment type="caution">
    <text evidence="11">The sequence shown here is derived from an EMBL/GenBank/DDBJ whole genome shotgun (WGS) entry which is preliminary data.</text>
</comment>
<dbReference type="Pfam" id="PF01590">
    <property type="entry name" value="GAF"/>
    <property type="match status" value="1"/>
</dbReference>
<dbReference type="InterPro" id="IPR001789">
    <property type="entry name" value="Sig_transdc_resp-reg_receiver"/>
</dbReference>
<dbReference type="NCBIfam" id="TIGR00229">
    <property type="entry name" value="sensory_box"/>
    <property type="match status" value="2"/>
</dbReference>
<name>A0ABS4SVB9_9PROT</name>
<dbReference type="InterPro" id="IPR004358">
    <property type="entry name" value="Sig_transdc_His_kin-like_C"/>
</dbReference>
<dbReference type="InterPro" id="IPR036097">
    <property type="entry name" value="HisK_dim/P_sf"/>
</dbReference>
<evidence type="ECO:0000259" key="8">
    <source>
        <dbReference type="PROSITE" id="PS50110"/>
    </source>
</evidence>
<dbReference type="Pfam" id="PF02518">
    <property type="entry name" value="HATPase_c"/>
    <property type="match status" value="1"/>
</dbReference>
<dbReference type="InterPro" id="IPR003661">
    <property type="entry name" value="HisK_dim/P_dom"/>
</dbReference>
<evidence type="ECO:0000313" key="12">
    <source>
        <dbReference type="Proteomes" id="UP000781958"/>
    </source>
</evidence>
<dbReference type="InterPro" id="IPR003018">
    <property type="entry name" value="GAF"/>
</dbReference>
<comment type="catalytic activity">
    <reaction evidence="1">
        <text>ATP + protein L-histidine = ADP + protein N-phospho-L-histidine.</text>
        <dbReference type="EC" id="2.7.13.3"/>
    </reaction>
</comment>
<dbReference type="SMART" id="SM00091">
    <property type="entry name" value="PAS"/>
    <property type="match status" value="3"/>
</dbReference>
<dbReference type="SUPFAM" id="SSF52172">
    <property type="entry name" value="CheY-like"/>
    <property type="match status" value="1"/>
</dbReference>
<dbReference type="SUPFAM" id="SSF55785">
    <property type="entry name" value="PYP-like sensor domain (PAS domain)"/>
    <property type="match status" value="4"/>
</dbReference>
<dbReference type="InterPro" id="IPR035965">
    <property type="entry name" value="PAS-like_dom_sf"/>
</dbReference>
<evidence type="ECO:0000313" key="11">
    <source>
        <dbReference type="EMBL" id="MBP2296518.1"/>
    </source>
</evidence>
<dbReference type="CDD" id="cd00082">
    <property type="entry name" value="HisKA"/>
    <property type="match status" value="1"/>
</dbReference>
<dbReference type="Pfam" id="PF00072">
    <property type="entry name" value="Response_reg"/>
    <property type="match status" value="1"/>
</dbReference>
<dbReference type="InterPro" id="IPR011006">
    <property type="entry name" value="CheY-like_superfamily"/>
</dbReference>
<dbReference type="SUPFAM" id="SSF55874">
    <property type="entry name" value="ATPase domain of HSP90 chaperone/DNA topoisomerase II/histidine kinase"/>
    <property type="match status" value="1"/>
</dbReference>
<dbReference type="SMART" id="SM00448">
    <property type="entry name" value="REC"/>
    <property type="match status" value="1"/>
</dbReference>
<dbReference type="EC" id="2.7.13.3" evidence="2"/>
<dbReference type="PROSITE" id="PS50110">
    <property type="entry name" value="RESPONSE_REGULATORY"/>
    <property type="match status" value="1"/>
</dbReference>
<feature type="domain" description="Response regulatory" evidence="8">
    <location>
        <begin position="999"/>
        <end position="1109"/>
    </location>
</feature>
<sequence length="1114" mass="121410">MTGALALRRDLGFLTGGGAMGALVRGHDWSATPLGPPETWTQSLRTVVNLMLTSGQAMFVAWGPELTFLYNDGYAPIFGAKHPAALGRPFHEVWSDIWPQFGPLVGRTLSGEALWHEDLLVPMERHGYREDAWFTFSYTPVRDDDGRIAGMFCAVIETTEHVLAKRRTAFHLELESRLRQLSDPAEVVAVAEEALGRHLGASRVGYGVMDETARYFTTSGNWTDGTVAHSAGTHDLAGFGPDVLATLRRGESLVVDDSRTDPRAATPDRQAAFGALEIGSVITASLVKNGRMAAALYVHDRKPRRWRPDEVQLVEEVAARTWSAVERAQAEASLRHANARLAAEGERLRELFRQAPGFMCVLRGRDHVFELANDAYHRLVGTRALIGRSVQEAFPEIADPQMPDQGFFQLLDRVYDSGEPFVGHALPVTLVRAPGTPAEERFVTFVYQPIKDAEGRVTGIFCEGSDVTAAKRSEVALRASEERLRIAQEAGGVGTFELSADGTLSVSDAFCHLWGIPPRPEVPMDELIAIIDPADRPRLNTLQRGNVPPRIFGYVEYRIHRPDSGEMRWIARRGQAVQERPDGPVRVIGVCFDITERKRAEEALRDLNATLERRVAERTADRDRMWRLSTDVMLVARFDGTITAVNPAWTALLGWTEADLLGTSFLDLVHPDDRAATAAESGHLASGRTTPRFENRYRHKDGSHRWLTWIAVPDDRFIHAVGRDITAQKEADAALQQAEEQLRQAQKMEAVGQLTGGVAHDFNNLLQALGGCLAMIERRSREPQVRPLLDAGQQAVARGAKLVQQLMAFARRDSLRPEPISVHDRVLGMTALLERALRADIRLETRFGAGLWPVEVDQTQFELAVINLAVNARDAMPTGGRLLIEAENVTLPPGDPKGLEGEFLRLSVTDTGSGMAPEVAARAFEPFFTTKELGKGTGLGLAQVYGFAQQAGGTACIDSEPGRGTAVTLLLRRSGTAPAAEAAPATAAANPAAPHRPGRVLVVEDDPVVAMTVGTALEDAGFSVLSAATADEAMPILSSTAVDVLFSDVVMPGSMSGVDLAREAQRLHPGLPVILATGYSEEIARAAGIPVLSKPYRIDDLVRRIDRALEAGRG</sequence>
<proteinExistence type="predicted"/>
<keyword evidence="5" id="KW-0418">Kinase</keyword>
<keyword evidence="3 6" id="KW-0597">Phosphoprotein</keyword>
<feature type="domain" description="PAC" evidence="10">
    <location>
        <begin position="424"/>
        <end position="479"/>
    </location>
</feature>
<keyword evidence="4" id="KW-0808">Transferase</keyword>
<dbReference type="EMBL" id="JAGINP010000032">
    <property type="protein sequence ID" value="MBP2296518.1"/>
    <property type="molecule type" value="Genomic_DNA"/>
</dbReference>
<dbReference type="PROSITE" id="PS50112">
    <property type="entry name" value="PAS"/>
    <property type="match status" value="1"/>
</dbReference>
<dbReference type="Gene3D" id="1.10.287.130">
    <property type="match status" value="1"/>
</dbReference>
<dbReference type="InterPro" id="IPR005467">
    <property type="entry name" value="His_kinase_dom"/>
</dbReference>
<dbReference type="SUPFAM" id="SSF55781">
    <property type="entry name" value="GAF domain-like"/>
    <property type="match status" value="1"/>
</dbReference>
<dbReference type="CDD" id="cd00130">
    <property type="entry name" value="PAS"/>
    <property type="match status" value="2"/>
</dbReference>
<dbReference type="Proteomes" id="UP000781958">
    <property type="component" value="Unassembled WGS sequence"/>
</dbReference>
<dbReference type="PANTHER" id="PTHR43065:SF42">
    <property type="entry name" value="TWO-COMPONENT SENSOR PPRA"/>
    <property type="match status" value="1"/>
</dbReference>
<dbReference type="Gene3D" id="3.40.50.2300">
    <property type="match status" value="1"/>
</dbReference>
<dbReference type="SMART" id="SM00065">
    <property type="entry name" value="GAF"/>
    <property type="match status" value="1"/>
</dbReference>
<dbReference type="SMART" id="SM00388">
    <property type="entry name" value="HisKA"/>
    <property type="match status" value="1"/>
</dbReference>
<evidence type="ECO:0000259" key="7">
    <source>
        <dbReference type="PROSITE" id="PS50109"/>
    </source>
</evidence>
<dbReference type="Gene3D" id="2.10.70.100">
    <property type="match status" value="1"/>
</dbReference>
<dbReference type="Pfam" id="PF08447">
    <property type="entry name" value="PAS_3"/>
    <property type="match status" value="2"/>
</dbReference>
<dbReference type="InterPro" id="IPR000700">
    <property type="entry name" value="PAS-assoc_C"/>
</dbReference>
<feature type="domain" description="PAS" evidence="9">
    <location>
        <begin position="633"/>
        <end position="674"/>
    </location>
</feature>
<evidence type="ECO:0000256" key="4">
    <source>
        <dbReference type="ARBA" id="ARBA00022679"/>
    </source>
</evidence>
<dbReference type="InterPro" id="IPR003594">
    <property type="entry name" value="HATPase_dom"/>
</dbReference>
<evidence type="ECO:0000256" key="5">
    <source>
        <dbReference type="ARBA" id="ARBA00022777"/>
    </source>
</evidence>
<dbReference type="Gene3D" id="3.30.565.10">
    <property type="entry name" value="Histidine kinase-like ATPase, C-terminal domain"/>
    <property type="match status" value="1"/>
</dbReference>
<evidence type="ECO:0000256" key="6">
    <source>
        <dbReference type="PROSITE-ProRule" id="PRU00169"/>
    </source>
</evidence>
<dbReference type="Pfam" id="PF08448">
    <property type="entry name" value="PAS_4"/>
    <property type="match status" value="2"/>
</dbReference>
<dbReference type="RefSeq" id="WP_209771787.1">
    <property type="nucleotide sequence ID" value="NZ_JAGINP010000032.1"/>
</dbReference>
<dbReference type="Gene3D" id="3.30.450.40">
    <property type="match status" value="1"/>
</dbReference>
<dbReference type="PROSITE" id="PS50109">
    <property type="entry name" value="HIS_KIN"/>
    <property type="match status" value="1"/>
</dbReference>
<dbReference type="Gene3D" id="3.30.450.20">
    <property type="entry name" value="PAS domain"/>
    <property type="match status" value="4"/>
</dbReference>
<dbReference type="SMART" id="SM00086">
    <property type="entry name" value="PAC"/>
    <property type="match status" value="4"/>
</dbReference>
<evidence type="ECO:0000256" key="2">
    <source>
        <dbReference type="ARBA" id="ARBA00012438"/>
    </source>
</evidence>
<evidence type="ECO:0000259" key="9">
    <source>
        <dbReference type="PROSITE" id="PS50112"/>
    </source>
</evidence>
<dbReference type="InterPro" id="IPR013656">
    <property type="entry name" value="PAS_4"/>
</dbReference>
<evidence type="ECO:0000259" key="10">
    <source>
        <dbReference type="PROSITE" id="PS50113"/>
    </source>
</evidence>
<dbReference type="InterPro" id="IPR000014">
    <property type="entry name" value="PAS"/>
</dbReference>
<dbReference type="SMART" id="SM00387">
    <property type="entry name" value="HATPase_c"/>
    <property type="match status" value="1"/>
</dbReference>
<feature type="modified residue" description="4-aspartylphosphate" evidence="6">
    <location>
        <position position="1048"/>
    </location>
</feature>
<feature type="domain" description="Histidine kinase" evidence="7">
    <location>
        <begin position="757"/>
        <end position="975"/>
    </location>
</feature>
<protein>
    <recommendedName>
        <fullName evidence="2">histidine kinase</fullName>
        <ecNumber evidence="2">2.7.13.3</ecNumber>
    </recommendedName>
</protein>
<reference evidence="11 12" key="1">
    <citation type="submission" date="2021-03" db="EMBL/GenBank/DDBJ databases">
        <title>Genomic Encyclopedia of Type Strains, Phase III (KMG-III): the genomes of soil and plant-associated and newly described type strains.</title>
        <authorList>
            <person name="Whitman W."/>
        </authorList>
    </citation>
    <scope>NUCLEOTIDE SEQUENCE [LARGE SCALE GENOMIC DNA]</scope>
    <source>
        <strain evidence="11 12">IMMIB AFH-6</strain>
    </source>
</reference>
<dbReference type="SUPFAM" id="SSF47384">
    <property type="entry name" value="Homodimeric domain of signal transducing histidine kinase"/>
    <property type="match status" value="1"/>
</dbReference>
<dbReference type="InterPro" id="IPR001610">
    <property type="entry name" value="PAC"/>
</dbReference>
<keyword evidence="12" id="KW-1185">Reference proteome</keyword>
<gene>
    <name evidence="11" type="ORF">J2851_006336</name>
</gene>
<organism evidence="11 12">
    <name type="scientific">Azospirillum rugosum</name>
    <dbReference type="NCBI Taxonomy" id="416170"/>
    <lineage>
        <taxon>Bacteria</taxon>
        <taxon>Pseudomonadati</taxon>
        <taxon>Pseudomonadota</taxon>
        <taxon>Alphaproteobacteria</taxon>
        <taxon>Rhodospirillales</taxon>
        <taxon>Azospirillaceae</taxon>
        <taxon>Azospirillum</taxon>
    </lineage>
</organism>
<dbReference type="PRINTS" id="PR00344">
    <property type="entry name" value="BCTRLSENSOR"/>
</dbReference>
<accession>A0ABS4SVB9</accession>
<feature type="domain" description="PAC" evidence="10">
    <location>
        <begin position="553"/>
        <end position="606"/>
    </location>
</feature>
<dbReference type="PANTHER" id="PTHR43065">
    <property type="entry name" value="SENSOR HISTIDINE KINASE"/>
    <property type="match status" value="1"/>
</dbReference>
<dbReference type="InterPro" id="IPR036890">
    <property type="entry name" value="HATPase_C_sf"/>
</dbReference>
<evidence type="ECO:0000256" key="1">
    <source>
        <dbReference type="ARBA" id="ARBA00000085"/>
    </source>
</evidence>
<dbReference type="InterPro" id="IPR013655">
    <property type="entry name" value="PAS_fold_3"/>
</dbReference>
<evidence type="ECO:0000256" key="3">
    <source>
        <dbReference type="ARBA" id="ARBA00022553"/>
    </source>
</evidence>